<dbReference type="InterPro" id="IPR050282">
    <property type="entry name" value="Cycloisomerase_2"/>
</dbReference>
<dbReference type="SUPFAM" id="SSF75011">
    <property type="entry name" value="3-carboxy-cis,cis-mucoante lactonizing enzyme"/>
    <property type="match status" value="1"/>
</dbReference>
<proteinExistence type="inferred from homology"/>
<dbReference type="InterPro" id="IPR019405">
    <property type="entry name" value="Lactonase_7-beta_prop"/>
</dbReference>
<feature type="signal peptide" evidence="2">
    <location>
        <begin position="1"/>
        <end position="18"/>
    </location>
</feature>
<evidence type="ECO:0000256" key="1">
    <source>
        <dbReference type="ARBA" id="ARBA00005564"/>
    </source>
</evidence>
<feature type="chain" id="PRO_5045244898" description="Isomerase YbhE" evidence="2">
    <location>
        <begin position="19"/>
        <end position="741"/>
    </location>
</feature>
<dbReference type="Pfam" id="PF10282">
    <property type="entry name" value="Lactonase"/>
    <property type="match status" value="2"/>
</dbReference>
<dbReference type="Proteomes" id="UP001430848">
    <property type="component" value="Unassembled WGS sequence"/>
</dbReference>
<reference evidence="3 4" key="1">
    <citation type="submission" date="2024-02" db="EMBL/GenBank/DDBJ databases">
        <title>De novo assembly and annotation of 12 fungi associated with fruit tree decline syndrome in Ontario, Canada.</title>
        <authorList>
            <person name="Sulman M."/>
            <person name="Ellouze W."/>
            <person name="Ilyukhin E."/>
        </authorList>
    </citation>
    <scope>NUCLEOTIDE SEQUENCE [LARGE SCALE GENOMIC DNA]</scope>
    <source>
        <strain evidence="3 4">M169</strain>
    </source>
</reference>
<protein>
    <recommendedName>
        <fullName evidence="5">Isomerase YbhE</fullName>
    </recommendedName>
</protein>
<sequence length="741" mass="78210">MVYNTLLMCLALAAAAAADSAGSAILYAASYSGDITSLSLENGNAGYTLNKVSVATGCGANPVWLEQDKKRKLLYCSDEAGTIGVFGVNSSSPGSLEPIMQMNSSYAPVASTMFDVNGTRGIAFAHYGSPDGGPPGAAGITTYVAGADGGLQLTFNLTTVSAATGPNAERQGASHIHQVVIDPTGKFMVAPDLGEVCVHVYRVQNSPSISSLTDIQLPPGSGPRHGVFQKFGKKTFFHVVSELANTVTSFKVSYDGNSSLSMTQTGQVSTFGDKPVPAGALAGEIIISPEGSITVSNRLDNSFTIPSLDPSNPTQEESDSLAVFKSDKQDCIKVFDQKPFETMGNPALSWAFLALLGTRFCTPVLSSIHTLYTSNFHNVSELYTLQFHDETLEFDVIDSTPADGPMVWLDFDHTRTILYGVSLETSNISSYNVLSNGSLSMAQVLDNSGSCPYGTGANAFVLASRQAPYSVYHGTWPGDGGACGVAHAVDESTGLLESPAAQSWDLTAASGVHGLAWGNATDGTQLLYVADLTGDMIWTNAVDRDTGGVTVLGNISVESGWAPRHVAVHPSSKYLFATMQTPSLLVSYRLDEDTGLVGEEVFRSSLIPEANSSTWWAADLAISASGRYLWESARSMSTEYPGYISAYLLADDGTIIEQMFQVPTSTNGAEGNVVAPAPWSDEYMAATYYGSHVVTVWKMEQPTTNSSDGLTRYQTASEVVKVGPASGNVTGGCCGALLWSD</sequence>
<dbReference type="InterPro" id="IPR015943">
    <property type="entry name" value="WD40/YVTN_repeat-like_dom_sf"/>
</dbReference>
<dbReference type="InterPro" id="IPR011048">
    <property type="entry name" value="Haem_d1_sf"/>
</dbReference>
<comment type="similarity">
    <text evidence="1">Belongs to the cycloisomerase 2 family.</text>
</comment>
<accession>A0ABR1PIH4</accession>
<dbReference type="Gene3D" id="2.130.10.10">
    <property type="entry name" value="YVTN repeat-like/Quinoprotein amine dehydrogenase"/>
    <property type="match status" value="2"/>
</dbReference>
<name>A0ABR1PIH4_DIAER</name>
<evidence type="ECO:0008006" key="5">
    <source>
        <dbReference type="Google" id="ProtNLM"/>
    </source>
</evidence>
<dbReference type="PANTHER" id="PTHR30344">
    <property type="entry name" value="6-PHOSPHOGLUCONOLACTONASE-RELATED"/>
    <property type="match status" value="1"/>
</dbReference>
<gene>
    <name evidence="3" type="ORF">SLS63_002727</name>
</gene>
<evidence type="ECO:0000313" key="3">
    <source>
        <dbReference type="EMBL" id="KAK7737598.1"/>
    </source>
</evidence>
<evidence type="ECO:0000313" key="4">
    <source>
        <dbReference type="Proteomes" id="UP001430848"/>
    </source>
</evidence>
<keyword evidence="2" id="KW-0732">Signal</keyword>
<evidence type="ECO:0000256" key="2">
    <source>
        <dbReference type="SAM" id="SignalP"/>
    </source>
</evidence>
<comment type="caution">
    <text evidence="3">The sequence shown here is derived from an EMBL/GenBank/DDBJ whole genome shotgun (WGS) entry which is preliminary data.</text>
</comment>
<dbReference type="SUPFAM" id="SSF51004">
    <property type="entry name" value="C-terminal (heme d1) domain of cytochrome cd1-nitrite reductase"/>
    <property type="match status" value="1"/>
</dbReference>
<dbReference type="EMBL" id="JAKNSF020000007">
    <property type="protein sequence ID" value="KAK7737598.1"/>
    <property type="molecule type" value="Genomic_DNA"/>
</dbReference>
<organism evidence="3 4">
    <name type="scientific">Diaporthe eres</name>
    <name type="common">Phomopsis oblonga</name>
    <dbReference type="NCBI Taxonomy" id="83184"/>
    <lineage>
        <taxon>Eukaryota</taxon>
        <taxon>Fungi</taxon>
        <taxon>Dikarya</taxon>
        <taxon>Ascomycota</taxon>
        <taxon>Pezizomycotina</taxon>
        <taxon>Sordariomycetes</taxon>
        <taxon>Sordariomycetidae</taxon>
        <taxon>Diaporthales</taxon>
        <taxon>Diaporthaceae</taxon>
        <taxon>Diaporthe</taxon>
        <taxon>Diaporthe eres species complex</taxon>
    </lineage>
</organism>
<dbReference type="PANTHER" id="PTHR30344:SF1">
    <property type="entry name" value="6-PHOSPHOGLUCONOLACTONASE"/>
    <property type="match status" value="1"/>
</dbReference>
<keyword evidence="4" id="KW-1185">Reference proteome</keyword>